<organism evidence="2 3">
    <name type="scientific">Tuber aestivum</name>
    <name type="common">summer truffle</name>
    <dbReference type="NCBI Taxonomy" id="59557"/>
    <lineage>
        <taxon>Eukaryota</taxon>
        <taxon>Fungi</taxon>
        <taxon>Dikarya</taxon>
        <taxon>Ascomycota</taxon>
        <taxon>Pezizomycotina</taxon>
        <taxon>Pezizomycetes</taxon>
        <taxon>Pezizales</taxon>
        <taxon>Tuberaceae</taxon>
        <taxon>Tuber</taxon>
    </lineage>
</organism>
<keyword evidence="3" id="KW-1185">Reference proteome</keyword>
<accession>A0A292PZF0</accession>
<dbReference type="EMBL" id="LN891010">
    <property type="protein sequence ID" value="CUS11863.1"/>
    <property type="molecule type" value="Genomic_DNA"/>
</dbReference>
<reference evidence="2" key="1">
    <citation type="submission" date="2015-10" db="EMBL/GenBank/DDBJ databases">
        <authorList>
            <person name="Regsiter A."/>
            <person name="william w."/>
        </authorList>
    </citation>
    <scope>NUCLEOTIDE SEQUENCE</scope>
    <source>
        <strain evidence="2">Montdore</strain>
    </source>
</reference>
<feature type="region of interest" description="Disordered" evidence="1">
    <location>
        <begin position="1"/>
        <end position="61"/>
    </location>
</feature>
<dbReference type="Proteomes" id="UP001412239">
    <property type="component" value="Unassembled WGS sequence"/>
</dbReference>
<feature type="compositionally biased region" description="Basic residues" evidence="1">
    <location>
        <begin position="1"/>
        <end position="18"/>
    </location>
</feature>
<protein>
    <submittedName>
        <fullName evidence="2">Uncharacterized protein</fullName>
    </submittedName>
</protein>
<gene>
    <name evidence="2" type="ORF">GSTUAT00004046001</name>
</gene>
<evidence type="ECO:0000256" key="1">
    <source>
        <dbReference type="SAM" id="MobiDB-lite"/>
    </source>
</evidence>
<sequence length="152" mass="16282">MCLPAPRRRAPPPTHKGKSPSSFSSSGSSAGSDPPPSPRKHRRRGSISASRSTTANEGPAACAEIVDQEKLKGWVYGWKYKWEYSGGANTVASAESAVVDERAGLIKVSPGESNDRARGKVANNVYPLSKEYPYPKSHKAVVVVTTQVFLAK</sequence>
<proteinExistence type="predicted"/>
<evidence type="ECO:0000313" key="3">
    <source>
        <dbReference type="Proteomes" id="UP001412239"/>
    </source>
</evidence>
<feature type="compositionally biased region" description="Polar residues" evidence="1">
    <location>
        <begin position="47"/>
        <end position="56"/>
    </location>
</feature>
<name>A0A292PZF0_9PEZI</name>
<feature type="compositionally biased region" description="Low complexity" evidence="1">
    <location>
        <begin position="19"/>
        <end position="32"/>
    </location>
</feature>
<evidence type="ECO:0000313" key="2">
    <source>
        <dbReference type="EMBL" id="CUS11863.1"/>
    </source>
</evidence>
<dbReference type="AlphaFoldDB" id="A0A292PZF0"/>